<feature type="region of interest" description="Disordered" evidence="1">
    <location>
        <begin position="316"/>
        <end position="358"/>
    </location>
</feature>
<name>A0A1E3PXV9_LIPST</name>
<feature type="compositionally biased region" description="Basic and acidic residues" evidence="1">
    <location>
        <begin position="132"/>
        <end position="142"/>
    </location>
</feature>
<proteinExistence type="predicted"/>
<evidence type="ECO:0000256" key="2">
    <source>
        <dbReference type="SAM" id="SignalP"/>
    </source>
</evidence>
<accession>A0A1E3PXV9</accession>
<sequence>MVTILEALLSVALISAVILVNRLLPSVTSQETENRNHNVPGALPKVAEKRKKKRKAKDQPQSLSGNASSKDEKDEFNTTGTSTVVASTLLAHCAESKKSLSGATDIQSIAKAPAISPVVIASKTLPAPVSNEKVDSKTEKATKSSRPHLSEPASEAAQIARSVGDTSDVLAARDTESDNVSEPSTAESARSAHATGVRVLRIVGASDKKATKKSKSSAESVELTKKQRQNKKKYEAMKETKLMQQEEQERRLREFKQQKAREAIMEQQRLEAQKIPKQEPVRPAKQKPNLPPVPAEASKNEISPSFNTVKYAVEEQSWESVPVRKGPKQNKNTSRSVDDVPDIPDSRFAIPSNAMSWD</sequence>
<dbReference type="OrthoDB" id="10548238at2759"/>
<evidence type="ECO:0008006" key="5">
    <source>
        <dbReference type="Google" id="ProtNLM"/>
    </source>
</evidence>
<gene>
    <name evidence="3" type="ORF">LIPSTDRAFT_75113</name>
</gene>
<feature type="region of interest" description="Disordered" evidence="1">
    <location>
        <begin position="129"/>
        <end position="193"/>
    </location>
</feature>
<feature type="compositionally biased region" description="Polar residues" evidence="1">
    <location>
        <begin position="178"/>
        <end position="188"/>
    </location>
</feature>
<feature type="compositionally biased region" description="Polar residues" evidence="1">
    <location>
        <begin position="59"/>
        <end position="68"/>
    </location>
</feature>
<dbReference type="AlphaFoldDB" id="A0A1E3PXV9"/>
<feature type="compositionally biased region" description="Basic and acidic residues" evidence="1">
    <location>
        <begin position="232"/>
        <end position="241"/>
    </location>
</feature>
<protein>
    <recommendedName>
        <fullName evidence="5">Inner centromere protein ARK-binding domain-containing protein</fullName>
    </recommendedName>
</protein>
<feature type="signal peptide" evidence="2">
    <location>
        <begin position="1"/>
        <end position="29"/>
    </location>
</feature>
<reference evidence="3 4" key="1">
    <citation type="journal article" date="2016" name="Proc. Natl. Acad. Sci. U.S.A.">
        <title>Comparative genomics of biotechnologically important yeasts.</title>
        <authorList>
            <person name="Riley R."/>
            <person name="Haridas S."/>
            <person name="Wolfe K.H."/>
            <person name="Lopes M.R."/>
            <person name="Hittinger C.T."/>
            <person name="Goeker M."/>
            <person name="Salamov A.A."/>
            <person name="Wisecaver J.H."/>
            <person name="Long T.M."/>
            <person name="Calvey C.H."/>
            <person name="Aerts A.L."/>
            <person name="Barry K.W."/>
            <person name="Choi C."/>
            <person name="Clum A."/>
            <person name="Coughlan A.Y."/>
            <person name="Deshpande S."/>
            <person name="Douglass A.P."/>
            <person name="Hanson S.J."/>
            <person name="Klenk H.-P."/>
            <person name="LaButti K.M."/>
            <person name="Lapidus A."/>
            <person name="Lindquist E.A."/>
            <person name="Lipzen A.M."/>
            <person name="Meier-Kolthoff J.P."/>
            <person name="Ohm R.A."/>
            <person name="Otillar R.P."/>
            <person name="Pangilinan J.L."/>
            <person name="Peng Y."/>
            <person name="Rokas A."/>
            <person name="Rosa C.A."/>
            <person name="Scheuner C."/>
            <person name="Sibirny A.A."/>
            <person name="Slot J.C."/>
            <person name="Stielow J.B."/>
            <person name="Sun H."/>
            <person name="Kurtzman C.P."/>
            <person name="Blackwell M."/>
            <person name="Grigoriev I.V."/>
            <person name="Jeffries T.W."/>
        </authorList>
    </citation>
    <scope>NUCLEOTIDE SEQUENCE [LARGE SCALE GENOMIC DNA]</scope>
    <source>
        <strain evidence="3 4">NRRL Y-11557</strain>
    </source>
</reference>
<feature type="compositionally biased region" description="Basic and acidic residues" evidence="1">
    <location>
        <begin position="247"/>
        <end position="282"/>
    </location>
</feature>
<evidence type="ECO:0000256" key="1">
    <source>
        <dbReference type="SAM" id="MobiDB-lite"/>
    </source>
</evidence>
<feature type="region of interest" description="Disordered" evidence="1">
    <location>
        <begin position="206"/>
        <end position="302"/>
    </location>
</feature>
<organism evidence="3 4">
    <name type="scientific">Lipomyces starkeyi NRRL Y-11557</name>
    <dbReference type="NCBI Taxonomy" id="675824"/>
    <lineage>
        <taxon>Eukaryota</taxon>
        <taxon>Fungi</taxon>
        <taxon>Dikarya</taxon>
        <taxon>Ascomycota</taxon>
        <taxon>Saccharomycotina</taxon>
        <taxon>Lipomycetes</taxon>
        <taxon>Lipomycetales</taxon>
        <taxon>Lipomycetaceae</taxon>
        <taxon>Lipomyces</taxon>
    </lineage>
</organism>
<feature type="chain" id="PRO_5009134001" description="Inner centromere protein ARK-binding domain-containing protein" evidence="2">
    <location>
        <begin position="30"/>
        <end position="358"/>
    </location>
</feature>
<evidence type="ECO:0000313" key="3">
    <source>
        <dbReference type="EMBL" id="ODQ70114.1"/>
    </source>
</evidence>
<dbReference type="EMBL" id="KV454301">
    <property type="protein sequence ID" value="ODQ70114.1"/>
    <property type="molecule type" value="Genomic_DNA"/>
</dbReference>
<keyword evidence="2" id="KW-0732">Signal</keyword>
<feature type="region of interest" description="Disordered" evidence="1">
    <location>
        <begin position="28"/>
        <end position="77"/>
    </location>
</feature>
<keyword evidence="4" id="KW-1185">Reference proteome</keyword>
<evidence type="ECO:0000313" key="4">
    <source>
        <dbReference type="Proteomes" id="UP000094385"/>
    </source>
</evidence>
<dbReference type="Proteomes" id="UP000094385">
    <property type="component" value="Unassembled WGS sequence"/>
</dbReference>